<comment type="caution">
    <text evidence="2">The sequence shown here is derived from an EMBL/GenBank/DDBJ whole genome shotgun (WGS) entry which is preliminary data.</text>
</comment>
<sequence length="179" mass="20668">MKTNVSKSVLRREAKKETKKLNRSPFGVMNTINKNRDQEKIKRYLDFYGIKKVDLSMLLSFELGDGLPVFCKLKRLSDIETLDGNELKVVQIGKKYFEYIPIRFDEDDFFASLESLLQINQAKEKQEKAAKEKAAKKETKKAEKRESKINATLQALKLEFLDASEDMLQQIAERIVDAA</sequence>
<dbReference type="Proteomes" id="UP000260814">
    <property type="component" value="Unassembled WGS sequence"/>
</dbReference>
<evidence type="ECO:0000256" key="1">
    <source>
        <dbReference type="SAM" id="Coils"/>
    </source>
</evidence>
<dbReference type="AlphaFoldDB" id="A0A3E4Z730"/>
<keyword evidence="1" id="KW-0175">Coiled coil</keyword>
<evidence type="ECO:0000313" key="2">
    <source>
        <dbReference type="EMBL" id="RGM90301.1"/>
    </source>
</evidence>
<gene>
    <name evidence="2" type="ORF">DXB87_10395</name>
</gene>
<dbReference type="EMBL" id="QSTW01000013">
    <property type="protein sequence ID" value="RGM90301.1"/>
    <property type="molecule type" value="Genomic_DNA"/>
</dbReference>
<protein>
    <submittedName>
        <fullName evidence="2">Uncharacterized protein</fullName>
    </submittedName>
</protein>
<name>A0A3E4Z730_9BACT</name>
<organism evidence="2 3">
    <name type="scientific">Phocaeicola plebeius</name>
    <dbReference type="NCBI Taxonomy" id="310297"/>
    <lineage>
        <taxon>Bacteria</taxon>
        <taxon>Pseudomonadati</taxon>
        <taxon>Bacteroidota</taxon>
        <taxon>Bacteroidia</taxon>
        <taxon>Bacteroidales</taxon>
        <taxon>Bacteroidaceae</taxon>
        <taxon>Phocaeicola</taxon>
    </lineage>
</organism>
<proteinExistence type="predicted"/>
<reference evidence="2 3" key="1">
    <citation type="submission" date="2018-08" db="EMBL/GenBank/DDBJ databases">
        <title>A genome reference for cultivated species of the human gut microbiota.</title>
        <authorList>
            <person name="Zou Y."/>
            <person name="Xue W."/>
            <person name="Luo G."/>
        </authorList>
    </citation>
    <scope>NUCLEOTIDE SEQUENCE [LARGE SCALE GENOMIC DNA]</scope>
    <source>
        <strain evidence="2 3">OM06-2</strain>
    </source>
</reference>
<dbReference type="RefSeq" id="WP_117702095.1">
    <property type="nucleotide sequence ID" value="NZ_QSTW01000013.1"/>
</dbReference>
<feature type="coiled-coil region" evidence="1">
    <location>
        <begin position="113"/>
        <end position="145"/>
    </location>
</feature>
<accession>A0A3E4Z730</accession>
<evidence type="ECO:0000313" key="3">
    <source>
        <dbReference type="Proteomes" id="UP000260814"/>
    </source>
</evidence>